<dbReference type="STRING" id="686832.A0A0C2YXM1"/>
<keyword evidence="2" id="KW-1185">Reference proteome</keyword>
<organism evidence="1 2">
    <name type="scientific">Hebeloma cylindrosporum</name>
    <dbReference type="NCBI Taxonomy" id="76867"/>
    <lineage>
        <taxon>Eukaryota</taxon>
        <taxon>Fungi</taxon>
        <taxon>Dikarya</taxon>
        <taxon>Basidiomycota</taxon>
        <taxon>Agaricomycotina</taxon>
        <taxon>Agaricomycetes</taxon>
        <taxon>Agaricomycetidae</taxon>
        <taxon>Agaricales</taxon>
        <taxon>Agaricineae</taxon>
        <taxon>Hymenogastraceae</taxon>
        <taxon>Hebeloma</taxon>
    </lineage>
</organism>
<reference evidence="2" key="2">
    <citation type="submission" date="2015-01" db="EMBL/GenBank/DDBJ databases">
        <title>Evolutionary Origins and Diversification of the Mycorrhizal Mutualists.</title>
        <authorList>
            <consortium name="DOE Joint Genome Institute"/>
            <consortium name="Mycorrhizal Genomics Consortium"/>
            <person name="Kohler A."/>
            <person name="Kuo A."/>
            <person name="Nagy L.G."/>
            <person name="Floudas D."/>
            <person name="Copeland A."/>
            <person name="Barry K.W."/>
            <person name="Cichocki N."/>
            <person name="Veneault-Fourrey C."/>
            <person name="LaButti K."/>
            <person name="Lindquist E.A."/>
            <person name="Lipzen A."/>
            <person name="Lundell T."/>
            <person name="Morin E."/>
            <person name="Murat C."/>
            <person name="Riley R."/>
            <person name="Ohm R."/>
            <person name="Sun H."/>
            <person name="Tunlid A."/>
            <person name="Henrissat B."/>
            <person name="Grigoriev I.V."/>
            <person name="Hibbett D.S."/>
            <person name="Martin F."/>
        </authorList>
    </citation>
    <scope>NUCLEOTIDE SEQUENCE [LARGE SCALE GENOMIC DNA]</scope>
    <source>
        <strain evidence="2">h7</strain>
    </source>
</reference>
<proteinExistence type="predicted"/>
<evidence type="ECO:0000313" key="2">
    <source>
        <dbReference type="Proteomes" id="UP000053424"/>
    </source>
</evidence>
<gene>
    <name evidence="1" type="ORF">M413DRAFT_24844</name>
</gene>
<evidence type="ECO:0000313" key="1">
    <source>
        <dbReference type="EMBL" id="KIM45702.1"/>
    </source>
</evidence>
<dbReference type="OrthoDB" id="508139at2759"/>
<dbReference type="HOGENOM" id="CLU_1204909_0_0_1"/>
<sequence length="230" mass="25278">MGSTKEITEMLVGVIWKGHSDEGLSCEYLLKKAMGLPTVVAGEAEYIKKNKFGCTCGICAEGWLSPRMRFQLLAQSEIQGDMLRMDDTMFTPRQPLSASDLFHPALEYLPTPLQRQIYKTFYIGFYTLFDGIAHILRIPNAIPTPQAVIAAAFDINPGASSLGDGVFEETFDVDESELGFRKLVRCANDLEFGAVRLGVGLGRGTGVGWGPFVDRQEMEVDGYDDDSDSG</sequence>
<name>A0A0C2YXM1_HEBCY</name>
<protein>
    <submittedName>
        <fullName evidence="1">Uncharacterized protein</fullName>
    </submittedName>
</protein>
<reference evidence="1 2" key="1">
    <citation type="submission" date="2014-04" db="EMBL/GenBank/DDBJ databases">
        <authorList>
            <consortium name="DOE Joint Genome Institute"/>
            <person name="Kuo A."/>
            <person name="Gay G."/>
            <person name="Dore J."/>
            <person name="Kohler A."/>
            <person name="Nagy L.G."/>
            <person name="Floudas D."/>
            <person name="Copeland A."/>
            <person name="Barry K.W."/>
            <person name="Cichocki N."/>
            <person name="Veneault-Fourrey C."/>
            <person name="LaButti K."/>
            <person name="Lindquist E.A."/>
            <person name="Lipzen A."/>
            <person name="Lundell T."/>
            <person name="Morin E."/>
            <person name="Murat C."/>
            <person name="Sun H."/>
            <person name="Tunlid A."/>
            <person name="Henrissat B."/>
            <person name="Grigoriev I.V."/>
            <person name="Hibbett D.S."/>
            <person name="Martin F."/>
            <person name="Nordberg H.P."/>
            <person name="Cantor M.N."/>
            <person name="Hua S.X."/>
        </authorList>
    </citation>
    <scope>NUCLEOTIDE SEQUENCE [LARGE SCALE GENOMIC DNA]</scope>
    <source>
        <strain evidence="2">h7</strain>
    </source>
</reference>
<dbReference type="EMBL" id="KN831772">
    <property type="protein sequence ID" value="KIM45702.1"/>
    <property type="molecule type" value="Genomic_DNA"/>
</dbReference>
<accession>A0A0C2YXM1</accession>
<dbReference type="AlphaFoldDB" id="A0A0C2YXM1"/>
<dbReference type="Proteomes" id="UP000053424">
    <property type="component" value="Unassembled WGS sequence"/>
</dbReference>